<feature type="region of interest" description="Disordered" evidence="10">
    <location>
        <begin position="304"/>
        <end position="335"/>
    </location>
</feature>
<feature type="compositionally biased region" description="Pro residues" evidence="10">
    <location>
        <begin position="389"/>
        <end position="402"/>
    </location>
</feature>
<dbReference type="InterPro" id="IPR017441">
    <property type="entry name" value="Protein_kinase_ATP_BS"/>
</dbReference>
<evidence type="ECO:0000256" key="10">
    <source>
        <dbReference type="SAM" id="MobiDB-lite"/>
    </source>
</evidence>
<dbReference type="Gene3D" id="1.10.510.10">
    <property type="entry name" value="Transferase(Phosphotransferase) domain 1"/>
    <property type="match status" value="1"/>
</dbReference>
<feature type="binding site" evidence="9">
    <location>
        <position position="41"/>
    </location>
    <ligand>
        <name>ATP</name>
        <dbReference type="ChEBI" id="CHEBI:30616"/>
    </ligand>
</feature>
<feature type="compositionally biased region" description="Low complexity" evidence="10">
    <location>
        <begin position="365"/>
        <end position="388"/>
    </location>
</feature>
<dbReference type="SUPFAM" id="SSF56112">
    <property type="entry name" value="Protein kinase-like (PK-like)"/>
    <property type="match status" value="1"/>
</dbReference>
<dbReference type="EMBL" id="PJNE01000001">
    <property type="protein sequence ID" value="PKW25303.1"/>
    <property type="molecule type" value="Genomic_DNA"/>
</dbReference>
<comment type="catalytic activity">
    <reaction evidence="7">
        <text>L-threonyl-[protein] + ATP = O-phospho-L-threonyl-[protein] + ADP + H(+)</text>
        <dbReference type="Rhea" id="RHEA:46608"/>
        <dbReference type="Rhea" id="RHEA-COMP:11060"/>
        <dbReference type="Rhea" id="RHEA-COMP:11605"/>
        <dbReference type="ChEBI" id="CHEBI:15378"/>
        <dbReference type="ChEBI" id="CHEBI:30013"/>
        <dbReference type="ChEBI" id="CHEBI:30616"/>
        <dbReference type="ChEBI" id="CHEBI:61977"/>
        <dbReference type="ChEBI" id="CHEBI:456216"/>
        <dbReference type="EC" id="2.7.11.1"/>
    </reaction>
</comment>
<evidence type="ECO:0000256" key="7">
    <source>
        <dbReference type="ARBA" id="ARBA00047899"/>
    </source>
</evidence>
<keyword evidence="11" id="KW-1133">Transmembrane helix</keyword>
<keyword evidence="11" id="KW-0472">Membrane</keyword>
<keyword evidence="14" id="KW-1185">Reference proteome</keyword>
<organism evidence="13 14">
    <name type="scientific">Phycicoccus duodecadis</name>
    <dbReference type="NCBI Taxonomy" id="173053"/>
    <lineage>
        <taxon>Bacteria</taxon>
        <taxon>Bacillati</taxon>
        <taxon>Actinomycetota</taxon>
        <taxon>Actinomycetes</taxon>
        <taxon>Micrococcales</taxon>
        <taxon>Intrasporangiaceae</taxon>
        <taxon>Phycicoccus</taxon>
    </lineage>
</organism>
<accession>A0A2N3YEP2</accession>
<keyword evidence="11" id="KW-0812">Transmembrane</keyword>
<keyword evidence="2" id="KW-0723">Serine/threonine-protein kinase</keyword>
<evidence type="ECO:0000313" key="14">
    <source>
        <dbReference type="Proteomes" id="UP000233781"/>
    </source>
</evidence>
<dbReference type="GO" id="GO:0045717">
    <property type="term" value="P:negative regulation of fatty acid biosynthetic process"/>
    <property type="evidence" value="ECO:0007669"/>
    <property type="project" value="UniProtKB-ARBA"/>
</dbReference>
<keyword evidence="3" id="KW-0808">Transferase</keyword>
<dbReference type="PANTHER" id="PTHR43289">
    <property type="entry name" value="MITOGEN-ACTIVATED PROTEIN KINASE KINASE KINASE 20-RELATED"/>
    <property type="match status" value="1"/>
</dbReference>
<evidence type="ECO:0000256" key="1">
    <source>
        <dbReference type="ARBA" id="ARBA00012513"/>
    </source>
</evidence>
<dbReference type="FunFam" id="3.30.200.20:FF:000035">
    <property type="entry name" value="Serine/threonine protein kinase Stk1"/>
    <property type="match status" value="1"/>
</dbReference>
<evidence type="ECO:0000256" key="2">
    <source>
        <dbReference type="ARBA" id="ARBA00022527"/>
    </source>
</evidence>
<dbReference type="SMART" id="SM00220">
    <property type="entry name" value="S_TKc"/>
    <property type="match status" value="1"/>
</dbReference>
<feature type="region of interest" description="Disordered" evidence="10">
    <location>
        <begin position="365"/>
        <end position="410"/>
    </location>
</feature>
<evidence type="ECO:0000256" key="3">
    <source>
        <dbReference type="ARBA" id="ARBA00022679"/>
    </source>
</evidence>
<keyword evidence="5 13" id="KW-0418">Kinase</keyword>
<dbReference type="InterPro" id="IPR011009">
    <property type="entry name" value="Kinase-like_dom_sf"/>
</dbReference>
<keyword evidence="4 9" id="KW-0547">Nucleotide-binding</keyword>
<dbReference type="Gene3D" id="3.30.200.20">
    <property type="entry name" value="Phosphorylase Kinase, domain 1"/>
    <property type="match status" value="1"/>
</dbReference>
<feature type="domain" description="Protein kinase" evidence="12">
    <location>
        <begin position="12"/>
        <end position="271"/>
    </location>
</feature>
<name>A0A2N3YEP2_9MICO</name>
<dbReference type="CDD" id="cd14014">
    <property type="entry name" value="STKc_PknB_like"/>
    <property type="match status" value="1"/>
</dbReference>
<sequence length="504" mass="51884">MSSDQRRLADRYVLDAPIGRGGMGEVWRATDTVLGRQVAVKTIDLGRVTDESAAARFEREARVTAALSHPNVVTVHDTGVEGDTAYLVMELLPGPSLADRLQEGPLPVEDVVEVGRQVASALDAAHARGLVHRDIKPGNIVAAADGRVRVVDFGITQLGEAGAEQALTATHTVMGTAEYLAPEQATGGRVDGRADLYALGCVLFALLTGEPPFRGATPVATMMQHAHDPVPDVRTLRPDTPAWLAALVTSLLAKDPDDRPAGAAGVLESLESRTAPGGVAGAAAAAGAGATAVLQASGAEPTQRLAVGAPPPYVPAPVATPPPAGPGRPPERRRGSSGPLWVLVLVALLALGLLAWKLFGDTATPVATPSSTPSSSAPATSSAPAPTTQAPPPSSTPTPTPTPSATADPGQAVTDARAALLDEVRALQQEGTLDKDAQKTFDAAGRDIDKALRDRDAGALRTARDKLVQDYTKAVQDGKIPQDAASRLDPLVQSLSDAVDAYQG</sequence>
<dbReference type="GO" id="GO:0004674">
    <property type="term" value="F:protein serine/threonine kinase activity"/>
    <property type="evidence" value="ECO:0007669"/>
    <property type="project" value="UniProtKB-KW"/>
</dbReference>
<dbReference type="OrthoDB" id="9762169at2"/>
<evidence type="ECO:0000256" key="5">
    <source>
        <dbReference type="ARBA" id="ARBA00022777"/>
    </source>
</evidence>
<evidence type="ECO:0000256" key="11">
    <source>
        <dbReference type="SAM" id="Phobius"/>
    </source>
</evidence>
<evidence type="ECO:0000259" key="12">
    <source>
        <dbReference type="PROSITE" id="PS50011"/>
    </source>
</evidence>
<dbReference type="PANTHER" id="PTHR43289:SF6">
    <property type="entry name" value="SERINE_THREONINE-PROTEIN KINASE NEKL-3"/>
    <property type="match status" value="1"/>
</dbReference>
<feature type="transmembrane region" description="Helical" evidence="11">
    <location>
        <begin position="340"/>
        <end position="359"/>
    </location>
</feature>
<comment type="caution">
    <text evidence="13">The sequence shown here is derived from an EMBL/GenBank/DDBJ whole genome shotgun (WGS) entry which is preliminary data.</text>
</comment>
<keyword evidence="6 9" id="KW-0067">ATP-binding</keyword>
<evidence type="ECO:0000256" key="9">
    <source>
        <dbReference type="PROSITE-ProRule" id="PRU10141"/>
    </source>
</evidence>
<dbReference type="AlphaFoldDB" id="A0A2N3YEP2"/>
<protein>
    <recommendedName>
        <fullName evidence="1">non-specific serine/threonine protein kinase</fullName>
        <ecNumber evidence="1">2.7.11.1</ecNumber>
    </recommendedName>
</protein>
<feature type="compositionally biased region" description="Pro residues" evidence="10">
    <location>
        <begin position="309"/>
        <end position="328"/>
    </location>
</feature>
<dbReference type="Pfam" id="PF00069">
    <property type="entry name" value="Pkinase"/>
    <property type="match status" value="1"/>
</dbReference>
<dbReference type="InterPro" id="IPR000719">
    <property type="entry name" value="Prot_kinase_dom"/>
</dbReference>
<evidence type="ECO:0000256" key="6">
    <source>
        <dbReference type="ARBA" id="ARBA00022840"/>
    </source>
</evidence>
<dbReference type="FunFam" id="1.10.510.10:FF:000021">
    <property type="entry name" value="Serine/threonine protein kinase"/>
    <property type="match status" value="1"/>
</dbReference>
<proteinExistence type="predicted"/>
<comment type="catalytic activity">
    <reaction evidence="8">
        <text>L-seryl-[protein] + ATP = O-phospho-L-seryl-[protein] + ADP + H(+)</text>
        <dbReference type="Rhea" id="RHEA:17989"/>
        <dbReference type="Rhea" id="RHEA-COMP:9863"/>
        <dbReference type="Rhea" id="RHEA-COMP:11604"/>
        <dbReference type="ChEBI" id="CHEBI:15378"/>
        <dbReference type="ChEBI" id="CHEBI:29999"/>
        <dbReference type="ChEBI" id="CHEBI:30616"/>
        <dbReference type="ChEBI" id="CHEBI:83421"/>
        <dbReference type="ChEBI" id="CHEBI:456216"/>
        <dbReference type="EC" id="2.7.11.1"/>
    </reaction>
</comment>
<evidence type="ECO:0000313" key="13">
    <source>
        <dbReference type="EMBL" id="PKW25303.1"/>
    </source>
</evidence>
<gene>
    <name evidence="13" type="ORF">ATL31_0089</name>
</gene>
<dbReference type="GO" id="GO:0005524">
    <property type="term" value="F:ATP binding"/>
    <property type="evidence" value="ECO:0007669"/>
    <property type="project" value="UniProtKB-UniRule"/>
</dbReference>
<dbReference type="PROSITE" id="PS00107">
    <property type="entry name" value="PROTEIN_KINASE_ATP"/>
    <property type="match status" value="1"/>
</dbReference>
<dbReference type="EC" id="2.7.11.1" evidence="1"/>
<dbReference type="PROSITE" id="PS50011">
    <property type="entry name" value="PROTEIN_KINASE_DOM"/>
    <property type="match status" value="1"/>
</dbReference>
<dbReference type="RefSeq" id="WP_101394040.1">
    <property type="nucleotide sequence ID" value="NZ_PJNE01000001.1"/>
</dbReference>
<evidence type="ECO:0000256" key="8">
    <source>
        <dbReference type="ARBA" id="ARBA00048679"/>
    </source>
</evidence>
<reference evidence="13 14" key="1">
    <citation type="submission" date="2017-12" db="EMBL/GenBank/DDBJ databases">
        <title>Sequencing the genomes of 1000 Actinobacteria strains.</title>
        <authorList>
            <person name="Klenk H.-P."/>
        </authorList>
    </citation>
    <scope>NUCLEOTIDE SEQUENCE [LARGE SCALE GENOMIC DNA]</scope>
    <source>
        <strain evidence="13 14">DSM 12806</strain>
    </source>
</reference>
<evidence type="ECO:0000256" key="4">
    <source>
        <dbReference type="ARBA" id="ARBA00022741"/>
    </source>
</evidence>
<dbReference type="Proteomes" id="UP000233781">
    <property type="component" value="Unassembled WGS sequence"/>
</dbReference>